<reference evidence="4 5" key="2">
    <citation type="journal article" date="2018" name="New Phytol.">
        <title>High intraspecific genome diversity in the model arbuscular mycorrhizal symbiont Rhizophagus irregularis.</title>
        <authorList>
            <person name="Chen E.C.H."/>
            <person name="Morin E."/>
            <person name="Beaudet D."/>
            <person name="Noel J."/>
            <person name="Yildirir G."/>
            <person name="Ndikumana S."/>
            <person name="Charron P."/>
            <person name="St-Onge C."/>
            <person name="Giorgi J."/>
            <person name="Kruger M."/>
            <person name="Marton T."/>
            <person name="Ropars J."/>
            <person name="Grigoriev I.V."/>
            <person name="Hainaut M."/>
            <person name="Henrissat B."/>
            <person name="Roux C."/>
            <person name="Martin F."/>
            <person name="Corradi N."/>
        </authorList>
    </citation>
    <scope>NUCLEOTIDE SEQUENCE [LARGE SCALE GENOMIC DNA]</scope>
    <source>
        <strain evidence="4 5">DAOM 197198</strain>
    </source>
</reference>
<dbReference type="EMBL" id="AUPC02000630">
    <property type="protein sequence ID" value="POG57730.1"/>
    <property type="molecule type" value="Genomic_DNA"/>
</dbReference>
<reference evidence="4 5" key="1">
    <citation type="journal article" date="2013" name="Proc. Natl. Acad. Sci. U.S.A.">
        <title>Genome of an arbuscular mycorrhizal fungus provides insight into the oldest plant symbiosis.</title>
        <authorList>
            <person name="Tisserant E."/>
            <person name="Malbreil M."/>
            <person name="Kuo A."/>
            <person name="Kohler A."/>
            <person name="Symeonidi A."/>
            <person name="Balestrini R."/>
            <person name="Charron P."/>
            <person name="Duensing N."/>
            <person name="Frei Dit Frey N."/>
            <person name="Gianinazzi-Pearson V."/>
            <person name="Gilbert L.B."/>
            <person name="Handa Y."/>
            <person name="Herr J.R."/>
            <person name="Hijri M."/>
            <person name="Koul R."/>
            <person name="Kawaguchi M."/>
            <person name="Krajinski F."/>
            <person name="Lammers P.J."/>
            <person name="Masclaux F.G."/>
            <person name="Murat C."/>
            <person name="Morin E."/>
            <person name="Ndikumana S."/>
            <person name="Pagni M."/>
            <person name="Petitpierre D."/>
            <person name="Requena N."/>
            <person name="Rosikiewicz P."/>
            <person name="Riley R."/>
            <person name="Saito K."/>
            <person name="San Clemente H."/>
            <person name="Shapiro H."/>
            <person name="van Tuinen D."/>
            <person name="Becard G."/>
            <person name="Bonfante P."/>
            <person name="Paszkowski U."/>
            <person name="Shachar-Hill Y.Y."/>
            <person name="Tuskan G.A."/>
            <person name="Young P.W."/>
            <person name="Sanders I.R."/>
            <person name="Henrissat B."/>
            <person name="Rensing S.A."/>
            <person name="Grigoriev I.V."/>
            <person name="Corradi N."/>
            <person name="Roux C."/>
            <person name="Martin F."/>
        </authorList>
    </citation>
    <scope>NUCLEOTIDE SEQUENCE [LARGE SCALE GENOMIC DNA]</scope>
    <source>
        <strain evidence="4 5">DAOM 197198</strain>
    </source>
</reference>
<dbReference type="PROSITE" id="PS50158">
    <property type="entry name" value="ZF_CCHC"/>
    <property type="match status" value="1"/>
</dbReference>
<feature type="compositionally biased region" description="Polar residues" evidence="2">
    <location>
        <begin position="476"/>
        <end position="495"/>
    </location>
</feature>
<gene>
    <name evidence="4" type="ORF">GLOIN_2v1791382</name>
</gene>
<accession>A0A2P4NX63</accession>
<evidence type="ECO:0000256" key="2">
    <source>
        <dbReference type="SAM" id="MobiDB-lite"/>
    </source>
</evidence>
<evidence type="ECO:0000259" key="3">
    <source>
        <dbReference type="PROSITE" id="PS50158"/>
    </source>
</evidence>
<keyword evidence="1" id="KW-0479">Metal-binding</keyword>
<dbReference type="VEuPathDB" id="FungiDB:RhiirFUN_022423"/>
<dbReference type="GO" id="GO:0008270">
    <property type="term" value="F:zinc ion binding"/>
    <property type="evidence" value="ECO:0007669"/>
    <property type="project" value="UniProtKB-KW"/>
</dbReference>
<dbReference type="VEuPathDB" id="FungiDB:RhiirFUN_007796"/>
<feature type="region of interest" description="Disordered" evidence="2">
    <location>
        <begin position="1128"/>
        <end position="1159"/>
    </location>
</feature>
<dbReference type="SUPFAM" id="SSF50630">
    <property type="entry name" value="Acid proteases"/>
    <property type="match status" value="1"/>
</dbReference>
<dbReference type="SUPFAM" id="SSF57756">
    <property type="entry name" value="Retrovirus zinc finger-like domains"/>
    <property type="match status" value="1"/>
</dbReference>
<feature type="region of interest" description="Disordered" evidence="2">
    <location>
        <begin position="780"/>
        <end position="806"/>
    </location>
</feature>
<dbReference type="CDD" id="cd00303">
    <property type="entry name" value="retropepsin_like"/>
    <property type="match status" value="1"/>
</dbReference>
<evidence type="ECO:0000256" key="1">
    <source>
        <dbReference type="PROSITE-ProRule" id="PRU00047"/>
    </source>
</evidence>
<sequence>MDIKQQKEFLVKAYHECLYQEKSLRRPISYYKDKIIEIRRKLKPTEEDFEKEIRLERDLRRYERKIRGDYETLMDIKKNIIKRIIKIKTELKTKKRYQNNLKMSDIYDHWLQHRTLHNTQKHTSRVENPVLDFACRKCYPIAIIQEEIIKEFLKFWEILCGIETQIYEDSYTSKTIISFGEIVESNKDEITREATNLIWSISYKGKPHYKLDGLIYIIWEIKQNCYNYNEEGNIYFVDNKTQLYETLQEICELQNHGYIIGDGELNHRFAEFWNWIILDTTAYDLFDQIETLKIFREILYLGEKIRVNRNEIRRLQKSIKFHKEDTYYPQPWKNDYLTNAIETQLLTTNGFKGEIVIENPNLKEENDEYNIIIEILQERGIQIGKEDLMRIIFTLGYNPAQIYLKGFIETYIENEGESNDVLKTILDKWISEHQIEESHDEFSSDEDENVIKTPPNPSSSEESENSSNNTTENNSIHNTRTNTPTSGNSTRSNSPLPIMATRDEVREDIRTVMRTIFGIDPGAVLNTAPPNTINATLTGMLNPLNRAAKIAELPLFYGGDQDANDWIRDFNNVYAGNRYVDDQAAKLVRAKPCLREEAADWLEGIVALGNLAGFDNANDNTSLAYEMKSKYASPVRQQQWTRELQSIKQKDGEKVGEYAARFNKLLKRVAPEAGDLHERFRVNYFIQGLNPIVAGRTFEGNSDTLVNAITRAKSIEAGNNLMLQGMGIPNLNINESSTSKTPNVIVDNNITSEVDNLAKQLEELKIAKLEKEILSIKNEINNNNNTQKPQFRPPRRQVNRPQFQQRPPMDWSRVNCYKCGKLGHTARFCRENTQQYNVIDMEDDNQDYHYDDETGLYYYFDYDYQQYFYLDEESQNELYYQDNEYYPAERTTRSQVRNNPLVGNKTLPDRDPIIKRKPVNNDIEMTERVRRPYVRKGEGKFQIKPSRFETDAQDYDIVSDLENMKPNINFTQLVAAAPKYELRYYDENKEVTIAMKTPIFINGIEIKAIVDTGAATCAISKGLLIETGNEIERSSNVRCIMANGSKTASLGKSTLEIEIDEIITEIEVEVINSQDRMLIIGNDFMSDWKANIDFKTHTLTLNDQGHEIYIPIEYIKSNRVKFETPIQDEYTDDEEDPTYEDNEEIETFRVEDLEEEYIS</sequence>
<organism evidence="4 5">
    <name type="scientific">Rhizophagus irregularis (strain DAOM 181602 / DAOM 197198 / MUCL 43194)</name>
    <name type="common">Arbuscular mycorrhizal fungus</name>
    <name type="synonym">Glomus intraradices</name>
    <dbReference type="NCBI Taxonomy" id="747089"/>
    <lineage>
        <taxon>Eukaryota</taxon>
        <taxon>Fungi</taxon>
        <taxon>Fungi incertae sedis</taxon>
        <taxon>Mucoromycota</taxon>
        <taxon>Glomeromycotina</taxon>
        <taxon>Glomeromycetes</taxon>
        <taxon>Glomerales</taxon>
        <taxon>Glomeraceae</taxon>
        <taxon>Rhizophagus</taxon>
    </lineage>
</organism>
<dbReference type="Pfam" id="PF03732">
    <property type="entry name" value="Retrotrans_gag"/>
    <property type="match status" value="1"/>
</dbReference>
<dbReference type="AlphaFoldDB" id="A0A2P4NX63"/>
<evidence type="ECO:0000313" key="5">
    <source>
        <dbReference type="Proteomes" id="UP000018888"/>
    </source>
</evidence>
<protein>
    <recommendedName>
        <fullName evidence="3">CCHC-type domain-containing protein</fullName>
    </recommendedName>
</protein>
<dbReference type="PANTHER" id="PTHR33223">
    <property type="entry name" value="CCHC-TYPE DOMAIN-CONTAINING PROTEIN"/>
    <property type="match status" value="1"/>
</dbReference>
<dbReference type="SMART" id="SM00343">
    <property type="entry name" value="ZnF_C2HC"/>
    <property type="match status" value="1"/>
</dbReference>
<dbReference type="InterPro" id="IPR005162">
    <property type="entry name" value="Retrotrans_gag_dom"/>
</dbReference>
<dbReference type="GO" id="GO:0003676">
    <property type="term" value="F:nucleic acid binding"/>
    <property type="evidence" value="ECO:0007669"/>
    <property type="project" value="InterPro"/>
</dbReference>
<name>A0A2P4NX63_RHIID</name>
<feature type="compositionally biased region" description="Acidic residues" evidence="2">
    <location>
        <begin position="1129"/>
        <end position="1145"/>
    </location>
</feature>
<keyword evidence="5" id="KW-1185">Reference proteome</keyword>
<keyword evidence="1" id="KW-0862">Zinc</keyword>
<evidence type="ECO:0000313" key="4">
    <source>
        <dbReference type="EMBL" id="POG57730.1"/>
    </source>
</evidence>
<feature type="compositionally biased region" description="Low complexity" evidence="2">
    <location>
        <begin position="465"/>
        <end position="475"/>
    </location>
</feature>
<dbReference type="Proteomes" id="UP000018888">
    <property type="component" value="Unassembled WGS sequence"/>
</dbReference>
<keyword evidence="1" id="KW-0863">Zinc-finger</keyword>
<dbReference type="PANTHER" id="PTHR33223:SF6">
    <property type="entry name" value="CCHC-TYPE DOMAIN-CONTAINING PROTEIN"/>
    <property type="match status" value="1"/>
</dbReference>
<dbReference type="Pfam" id="PF13975">
    <property type="entry name" value="gag-asp_proteas"/>
    <property type="match status" value="1"/>
</dbReference>
<proteinExistence type="predicted"/>
<feature type="region of interest" description="Disordered" evidence="2">
    <location>
        <begin position="436"/>
        <end position="498"/>
    </location>
</feature>
<dbReference type="InterPro" id="IPR001878">
    <property type="entry name" value="Znf_CCHC"/>
</dbReference>
<dbReference type="Gene3D" id="2.40.70.10">
    <property type="entry name" value="Acid Proteases"/>
    <property type="match status" value="1"/>
</dbReference>
<comment type="caution">
    <text evidence="4">The sequence shown here is derived from an EMBL/GenBank/DDBJ whole genome shotgun (WGS) entry which is preliminary data.</text>
</comment>
<dbReference type="InterPro" id="IPR036875">
    <property type="entry name" value="Znf_CCHC_sf"/>
</dbReference>
<feature type="domain" description="CCHC-type" evidence="3">
    <location>
        <begin position="816"/>
        <end position="831"/>
    </location>
</feature>
<dbReference type="InterPro" id="IPR021109">
    <property type="entry name" value="Peptidase_aspartic_dom_sf"/>
</dbReference>